<dbReference type="OrthoDB" id="10384497at2759"/>
<evidence type="ECO:0000313" key="1">
    <source>
        <dbReference type="EMBL" id="KAH1121714.1"/>
    </source>
</evidence>
<keyword evidence="2" id="KW-1185">Reference proteome</keyword>
<name>A0A9D4AI37_9ROSI</name>
<protein>
    <submittedName>
        <fullName evidence="1">Uncharacterized protein</fullName>
    </submittedName>
</protein>
<reference evidence="1 2" key="1">
    <citation type="journal article" date="2021" name="Plant Biotechnol. J.">
        <title>Multi-omics assisted identification of the key and species-specific regulatory components of drought-tolerant mechanisms in Gossypium stocksii.</title>
        <authorList>
            <person name="Yu D."/>
            <person name="Ke L."/>
            <person name="Zhang D."/>
            <person name="Wu Y."/>
            <person name="Sun Y."/>
            <person name="Mei J."/>
            <person name="Sun J."/>
            <person name="Sun Y."/>
        </authorList>
    </citation>
    <scope>NUCLEOTIDE SEQUENCE [LARGE SCALE GENOMIC DNA]</scope>
    <source>
        <strain evidence="2">cv. E1</strain>
        <tissue evidence="1">Leaf</tissue>
    </source>
</reference>
<sequence>MAFLNISSPTYLNLVRSFFSNAKLEHDESVNTVTAITSFLMETPIHLTIKEVGGYLHLSFEANTSTWLKSDHPTEHEDDDVDPAFEDFLAQEHAPPPTSSLHFVQPSLKVNSAMLDAIHSLSNEVWGLRE</sequence>
<dbReference type="AlphaFoldDB" id="A0A9D4AI37"/>
<organism evidence="1 2">
    <name type="scientific">Gossypium stocksii</name>
    <dbReference type="NCBI Taxonomy" id="47602"/>
    <lineage>
        <taxon>Eukaryota</taxon>
        <taxon>Viridiplantae</taxon>
        <taxon>Streptophyta</taxon>
        <taxon>Embryophyta</taxon>
        <taxon>Tracheophyta</taxon>
        <taxon>Spermatophyta</taxon>
        <taxon>Magnoliopsida</taxon>
        <taxon>eudicotyledons</taxon>
        <taxon>Gunneridae</taxon>
        <taxon>Pentapetalae</taxon>
        <taxon>rosids</taxon>
        <taxon>malvids</taxon>
        <taxon>Malvales</taxon>
        <taxon>Malvaceae</taxon>
        <taxon>Malvoideae</taxon>
        <taxon>Gossypium</taxon>
    </lineage>
</organism>
<comment type="caution">
    <text evidence="1">The sequence shown here is derived from an EMBL/GenBank/DDBJ whole genome shotgun (WGS) entry which is preliminary data.</text>
</comment>
<accession>A0A9D4AI37</accession>
<gene>
    <name evidence="1" type="ORF">J1N35_004874</name>
</gene>
<dbReference type="Proteomes" id="UP000828251">
    <property type="component" value="Unassembled WGS sequence"/>
</dbReference>
<dbReference type="EMBL" id="JAIQCV010000002">
    <property type="protein sequence ID" value="KAH1121714.1"/>
    <property type="molecule type" value="Genomic_DNA"/>
</dbReference>
<evidence type="ECO:0000313" key="2">
    <source>
        <dbReference type="Proteomes" id="UP000828251"/>
    </source>
</evidence>
<proteinExistence type="predicted"/>